<dbReference type="Gene3D" id="1.20.1250.20">
    <property type="entry name" value="MFS general substrate transporter like domains"/>
    <property type="match status" value="1"/>
</dbReference>
<feature type="transmembrane region" description="Helical" evidence="6">
    <location>
        <begin position="69"/>
        <end position="92"/>
    </location>
</feature>
<evidence type="ECO:0000313" key="8">
    <source>
        <dbReference type="Proteomes" id="UP000326759"/>
    </source>
</evidence>
<keyword evidence="3 6" id="KW-1133">Transmembrane helix</keyword>
<dbReference type="OrthoDB" id="2985014at2759"/>
<dbReference type="InterPro" id="IPR050382">
    <property type="entry name" value="MFS_Na/Anion_cotransporter"/>
</dbReference>
<accession>A0A5N5SMT3</accession>
<evidence type="ECO:0008006" key="9">
    <source>
        <dbReference type="Google" id="ProtNLM"/>
    </source>
</evidence>
<feature type="transmembrane region" description="Helical" evidence="6">
    <location>
        <begin position="101"/>
        <end position="119"/>
    </location>
</feature>
<dbReference type="GO" id="GO:0016020">
    <property type="term" value="C:membrane"/>
    <property type="evidence" value="ECO:0007669"/>
    <property type="project" value="UniProtKB-SubCell"/>
</dbReference>
<keyword evidence="2 6" id="KW-0812">Transmembrane</keyword>
<feature type="transmembrane region" description="Helical" evidence="6">
    <location>
        <begin position="12"/>
        <end position="30"/>
    </location>
</feature>
<evidence type="ECO:0000313" key="7">
    <source>
        <dbReference type="EMBL" id="KAB7494909.1"/>
    </source>
</evidence>
<comment type="caution">
    <text evidence="7">The sequence shown here is derived from an EMBL/GenBank/DDBJ whole genome shotgun (WGS) entry which is preliminary data.</text>
</comment>
<gene>
    <name evidence="7" type="ORF">Anas_09941</name>
</gene>
<keyword evidence="8" id="KW-1185">Reference proteome</keyword>
<feature type="non-terminal residue" evidence="7">
    <location>
        <position position="1"/>
    </location>
</feature>
<dbReference type="EMBL" id="SEYY01023351">
    <property type="protein sequence ID" value="KAB7494909.1"/>
    <property type="molecule type" value="Genomic_DNA"/>
</dbReference>
<sequence length="147" mass="16304">KFLSKINTRKLFHFIGTGLSPLILLGVIFAECDQTTVIILWIFLGFFINATIVGFTLSPIDFAPNYPAVINGLMAIGSLAGAIEPSVTSALLKQGNGWNKVFYLTIILNFISCFVYLIFMTADPQPWNSSQEDIDSVDNNEKDETYL</sequence>
<keyword evidence="4 6" id="KW-0472">Membrane</keyword>
<feature type="transmembrane region" description="Helical" evidence="6">
    <location>
        <begin position="37"/>
        <end position="57"/>
    </location>
</feature>
<evidence type="ECO:0000256" key="4">
    <source>
        <dbReference type="ARBA" id="ARBA00023136"/>
    </source>
</evidence>
<evidence type="ECO:0000256" key="2">
    <source>
        <dbReference type="ARBA" id="ARBA00022692"/>
    </source>
</evidence>
<dbReference type="GO" id="GO:0022857">
    <property type="term" value="F:transmembrane transporter activity"/>
    <property type="evidence" value="ECO:0007669"/>
    <property type="project" value="InterPro"/>
</dbReference>
<name>A0A5N5SMT3_9CRUS</name>
<dbReference type="PANTHER" id="PTHR11662:SF399">
    <property type="entry name" value="FI19708P1-RELATED"/>
    <property type="match status" value="1"/>
</dbReference>
<feature type="region of interest" description="Disordered" evidence="5">
    <location>
        <begin position="128"/>
        <end position="147"/>
    </location>
</feature>
<organism evidence="7 8">
    <name type="scientific">Armadillidium nasatum</name>
    <dbReference type="NCBI Taxonomy" id="96803"/>
    <lineage>
        <taxon>Eukaryota</taxon>
        <taxon>Metazoa</taxon>
        <taxon>Ecdysozoa</taxon>
        <taxon>Arthropoda</taxon>
        <taxon>Crustacea</taxon>
        <taxon>Multicrustacea</taxon>
        <taxon>Malacostraca</taxon>
        <taxon>Eumalacostraca</taxon>
        <taxon>Peracarida</taxon>
        <taxon>Isopoda</taxon>
        <taxon>Oniscidea</taxon>
        <taxon>Crinocheta</taxon>
        <taxon>Armadillidiidae</taxon>
        <taxon>Armadillidium</taxon>
    </lineage>
</organism>
<dbReference type="AlphaFoldDB" id="A0A5N5SMT3"/>
<evidence type="ECO:0000256" key="3">
    <source>
        <dbReference type="ARBA" id="ARBA00022989"/>
    </source>
</evidence>
<protein>
    <recommendedName>
        <fullName evidence="9">Inorganic phosphate cotransporter</fullName>
    </recommendedName>
</protein>
<dbReference type="InterPro" id="IPR036259">
    <property type="entry name" value="MFS_trans_sf"/>
</dbReference>
<reference evidence="7 8" key="1">
    <citation type="journal article" date="2019" name="PLoS Biol.">
        <title>Sex chromosomes control vertical transmission of feminizing Wolbachia symbionts in an isopod.</title>
        <authorList>
            <person name="Becking T."/>
            <person name="Chebbi M.A."/>
            <person name="Giraud I."/>
            <person name="Moumen B."/>
            <person name="Laverre T."/>
            <person name="Caubet Y."/>
            <person name="Peccoud J."/>
            <person name="Gilbert C."/>
            <person name="Cordaux R."/>
        </authorList>
    </citation>
    <scope>NUCLEOTIDE SEQUENCE [LARGE SCALE GENOMIC DNA]</scope>
    <source>
        <strain evidence="7">ANa2</strain>
        <tissue evidence="7">Whole body excluding digestive tract and cuticle</tissue>
    </source>
</reference>
<dbReference type="PANTHER" id="PTHR11662">
    <property type="entry name" value="SOLUTE CARRIER FAMILY 17"/>
    <property type="match status" value="1"/>
</dbReference>
<dbReference type="Proteomes" id="UP000326759">
    <property type="component" value="Unassembled WGS sequence"/>
</dbReference>
<proteinExistence type="predicted"/>
<dbReference type="InterPro" id="IPR011701">
    <property type="entry name" value="MFS"/>
</dbReference>
<evidence type="ECO:0000256" key="6">
    <source>
        <dbReference type="SAM" id="Phobius"/>
    </source>
</evidence>
<dbReference type="SUPFAM" id="SSF103473">
    <property type="entry name" value="MFS general substrate transporter"/>
    <property type="match status" value="1"/>
</dbReference>
<comment type="subcellular location">
    <subcellularLocation>
        <location evidence="1">Membrane</location>
        <topology evidence="1">Multi-pass membrane protein</topology>
    </subcellularLocation>
</comment>
<dbReference type="Pfam" id="PF07690">
    <property type="entry name" value="MFS_1"/>
    <property type="match status" value="1"/>
</dbReference>
<evidence type="ECO:0000256" key="5">
    <source>
        <dbReference type="SAM" id="MobiDB-lite"/>
    </source>
</evidence>
<evidence type="ECO:0000256" key="1">
    <source>
        <dbReference type="ARBA" id="ARBA00004141"/>
    </source>
</evidence>